<reference evidence="3" key="1">
    <citation type="submission" date="2020-10" db="EMBL/GenBank/DDBJ databases">
        <authorList>
            <person name="Castelo-Branco R."/>
            <person name="Eusebio N."/>
            <person name="Adriana R."/>
            <person name="Vieira A."/>
            <person name="Brugerolle De Fraissinette N."/>
            <person name="Rezende De Castro R."/>
            <person name="Schneider M.P."/>
            <person name="Vasconcelos V."/>
            <person name="Leao P.N."/>
        </authorList>
    </citation>
    <scope>NUCLEOTIDE SEQUENCE</scope>
    <source>
        <strain evidence="3">LEGE 07157</strain>
    </source>
</reference>
<dbReference type="InterPro" id="IPR036465">
    <property type="entry name" value="vWFA_dom_sf"/>
</dbReference>
<comment type="caution">
    <text evidence="3">The sequence shown here is derived from an EMBL/GenBank/DDBJ whole genome shotgun (WGS) entry which is preliminary data.</text>
</comment>
<dbReference type="Pfam" id="PF08487">
    <property type="entry name" value="VIT"/>
    <property type="match status" value="1"/>
</dbReference>
<dbReference type="RefSeq" id="WP_194028639.1">
    <property type="nucleotide sequence ID" value="NZ_JADEWZ010000007.1"/>
</dbReference>
<evidence type="ECO:0000313" key="4">
    <source>
        <dbReference type="Proteomes" id="UP000654482"/>
    </source>
</evidence>
<feature type="domain" description="VWFA" evidence="1">
    <location>
        <begin position="299"/>
        <end position="478"/>
    </location>
</feature>
<dbReference type="NCBIfam" id="NF033769">
    <property type="entry name" value="after_VWA_1"/>
    <property type="match status" value="1"/>
</dbReference>
<dbReference type="InterPro" id="IPR013694">
    <property type="entry name" value="VIT"/>
</dbReference>
<dbReference type="PANTHER" id="PTHR45737:SF6">
    <property type="entry name" value="VON WILLEBRAND FACTOR A DOMAIN-CONTAINING PROTEIN 5A"/>
    <property type="match status" value="1"/>
</dbReference>
<dbReference type="PROSITE" id="PS50234">
    <property type="entry name" value="VWFA"/>
    <property type="match status" value="1"/>
</dbReference>
<sequence>MTASTVKERKIGGLYVSGEELAFPLKHTDVQAKIDGNLSRVEVTQTFENPFTKTLEAVYIFPLPDEAAVDEMEIKIRDRVIKGNIKKREEAQQIYEKAKQEGQTAGLLEQERDNIFTQSLANILPGEEIQVTIRYSDSLKFAGGNYEFVFPMVVGPRYIPGTPLDSNVGGGTAPAPMTQNQDTDVVPDASRLNAPILPEEMRSRHNINVTVEIDAGVPVQKIESPSHKLKIEHLEEGCVQIQLSDDDTIPNKDLILRYQIAGENTQTTVLTQADERGGHFAIYLIPAIKYQSDEIIPKDIVFLVDTSGSQSGAPLQKCQELMRQFINGLNSHDTFSILDFSNTVRQLSQTPLTNTDSNRKKAIDYINTLCARGATEMLSGIRAAINVPTLEGRVRTVVLLTDGYIGNENQICAEVQQSLEPGNRLYSFGAGSSVNRLLINRVAEVGRGIPCIIRHDEPTEDVTEKFFRRINNPVLTDIEIIWEGKGEPPTLYPEKAPDLFAEQPLVLFGRKQDGIPGKLRISGTSVVGKRYEKTFNLKFDPEEGNSAVAQLWGRQRIKALTNEMFAYETKAGVEAVTETALTYQLLSPYTAFVAVSEEVRVNPDGETVSVQVPVEMPEGVSYEGVFGAEIVEERSRGLSMPTAMQAQTLGGLTARGSSPLSPQATHGGQSLSAIARSSFKRRSGANAFSRMADSPQITIIRATGLDEDAIARLNQHLQTLTLPSRTNGEMVFECVVQKGRLKRVMLDEEASTVKIAKIVDLIKRSLLKWRVPPSVTGTVTVTLSLQS</sequence>
<organism evidence="3 4">
    <name type="scientific">Lusitaniella coriacea LEGE 07157</name>
    <dbReference type="NCBI Taxonomy" id="945747"/>
    <lineage>
        <taxon>Bacteria</taxon>
        <taxon>Bacillati</taxon>
        <taxon>Cyanobacteriota</taxon>
        <taxon>Cyanophyceae</taxon>
        <taxon>Spirulinales</taxon>
        <taxon>Lusitaniellaceae</taxon>
        <taxon>Lusitaniella</taxon>
    </lineage>
</organism>
<dbReference type="InterPro" id="IPR002035">
    <property type="entry name" value="VWF_A"/>
</dbReference>
<dbReference type="PROSITE" id="PS51468">
    <property type="entry name" value="VIT"/>
    <property type="match status" value="1"/>
</dbReference>
<dbReference type="SMART" id="SM00327">
    <property type="entry name" value="VWA"/>
    <property type="match status" value="1"/>
</dbReference>
<dbReference type="Proteomes" id="UP000654482">
    <property type="component" value="Unassembled WGS sequence"/>
</dbReference>
<dbReference type="Gene3D" id="3.40.50.410">
    <property type="entry name" value="von Willebrand factor, type A domain"/>
    <property type="match status" value="1"/>
</dbReference>
<dbReference type="Pfam" id="PF13768">
    <property type="entry name" value="VWA_3"/>
    <property type="match status" value="1"/>
</dbReference>
<dbReference type="SUPFAM" id="SSF53300">
    <property type="entry name" value="vWA-like"/>
    <property type="match status" value="1"/>
</dbReference>
<gene>
    <name evidence="3" type="ORF">IQ249_06525</name>
</gene>
<dbReference type="EMBL" id="JADEWZ010000007">
    <property type="protein sequence ID" value="MBE9115550.1"/>
    <property type="molecule type" value="Genomic_DNA"/>
</dbReference>
<keyword evidence="4" id="KW-1185">Reference proteome</keyword>
<name>A0A8J7DV39_9CYAN</name>
<evidence type="ECO:0000313" key="3">
    <source>
        <dbReference type="EMBL" id="MBE9115550.1"/>
    </source>
</evidence>
<feature type="domain" description="VIT" evidence="2">
    <location>
        <begin position="9"/>
        <end position="137"/>
    </location>
</feature>
<dbReference type="AlphaFoldDB" id="A0A8J7DV39"/>
<evidence type="ECO:0000259" key="1">
    <source>
        <dbReference type="PROSITE" id="PS50234"/>
    </source>
</evidence>
<accession>A0A8J7DV39</accession>
<proteinExistence type="predicted"/>
<evidence type="ECO:0000259" key="2">
    <source>
        <dbReference type="PROSITE" id="PS51468"/>
    </source>
</evidence>
<dbReference type="SMART" id="SM00609">
    <property type="entry name" value="VIT"/>
    <property type="match status" value="1"/>
</dbReference>
<dbReference type="PANTHER" id="PTHR45737">
    <property type="entry name" value="VON WILLEBRAND FACTOR A DOMAIN-CONTAINING PROTEIN 5A"/>
    <property type="match status" value="1"/>
</dbReference>
<protein>
    <submittedName>
        <fullName evidence="3">After-VIT domain-containing protein</fullName>
    </submittedName>
</protein>